<dbReference type="PANTHER" id="PTHR35333">
    <property type="entry name" value="BETA-LACTAMASE"/>
    <property type="match status" value="1"/>
</dbReference>
<evidence type="ECO:0000256" key="4">
    <source>
        <dbReference type="SAM" id="SignalP"/>
    </source>
</evidence>
<dbReference type="EMBL" id="CP063849">
    <property type="protein sequence ID" value="QOY86125.1"/>
    <property type="molecule type" value="Genomic_DNA"/>
</dbReference>
<dbReference type="AlphaFoldDB" id="A0A7S7SJL8"/>
<reference evidence="6 7" key="1">
    <citation type="submission" date="2020-10" db="EMBL/GenBank/DDBJ databases">
        <title>Complete genome sequence of Paludibaculum fermentans P105T, a facultatively anaerobic acidobacterium capable of dissimilatory Fe(III) reduction.</title>
        <authorList>
            <person name="Dedysh S.N."/>
            <person name="Beletsky A.V."/>
            <person name="Kulichevskaya I.S."/>
            <person name="Mardanov A.V."/>
            <person name="Ravin N.V."/>
        </authorList>
    </citation>
    <scope>NUCLEOTIDE SEQUENCE [LARGE SCALE GENOMIC DNA]</scope>
    <source>
        <strain evidence="6 7">P105</strain>
    </source>
</reference>
<dbReference type="EC" id="3.5.2.6" evidence="3"/>
<dbReference type="PANTHER" id="PTHR35333:SF3">
    <property type="entry name" value="BETA-LACTAMASE-TYPE TRANSPEPTIDASE FOLD CONTAINING PROTEIN"/>
    <property type="match status" value="1"/>
</dbReference>
<evidence type="ECO:0000313" key="6">
    <source>
        <dbReference type="EMBL" id="QOY86125.1"/>
    </source>
</evidence>
<dbReference type="Pfam" id="PF13354">
    <property type="entry name" value="Beta-lactamase2"/>
    <property type="match status" value="1"/>
</dbReference>
<dbReference type="RefSeq" id="WP_194447794.1">
    <property type="nucleotide sequence ID" value="NZ_CP063849.1"/>
</dbReference>
<comment type="similarity">
    <text evidence="2">Belongs to the class-A beta-lactamase family.</text>
</comment>
<proteinExistence type="inferred from homology"/>
<dbReference type="GO" id="GO:0030655">
    <property type="term" value="P:beta-lactam antibiotic catabolic process"/>
    <property type="evidence" value="ECO:0007669"/>
    <property type="project" value="InterPro"/>
</dbReference>
<dbReference type="Gene3D" id="3.40.710.10">
    <property type="entry name" value="DD-peptidase/beta-lactamase superfamily"/>
    <property type="match status" value="1"/>
</dbReference>
<dbReference type="GO" id="GO:0046677">
    <property type="term" value="P:response to antibiotic"/>
    <property type="evidence" value="ECO:0007669"/>
    <property type="project" value="InterPro"/>
</dbReference>
<dbReference type="GO" id="GO:0008800">
    <property type="term" value="F:beta-lactamase activity"/>
    <property type="evidence" value="ECO:0007669"/>
    <property type="project" value="UniProtKB-EC"/>
</dbReference>
<keyword evidence="4" id="KW-0732">Signal</keyword>
<dbReference type="SUPFAM" id="SSF56601">
    <property type="entry name" value="beta-lactamase/transpeptidase-like"/>
    <property type="match status" value="1"/>
</dbReference>
<feature type="chain" id="PRO_5032680389" description="beta-lactamase" evidence="4">
    <location>
        <begin position="26"/>
        <end position="296"/>
    </location>
</feature>
<dbReference type="Proteomes" id="UP000593892">
    <property type="component" value="Chromosome"/>
</dbReference>
<dbReference type="InterPro" id="IPR045155">
    <property type="entry name" value="Beta-lactam_cat"/>
</dbReference>
<name>A0A7S7SJL8_PALFE</name>
<keyword evidence="7" id="KW-1185">Reference proteome</keyword>
<dbReference type="InterPro" id="IPR012338">
    <property type="entry name" value="Beta-lactam/transpept-like"/>
</dbReference>
<dbReference type="NCBIfam" id="NF033103">
    <property type="entry name" value="bla_class_A"/>
    <property type="match status" value="1"/>
</dbReference>
<accession>A0A7S7SJL8</accession>
<feature type="domain" description="Beta-lactamase class A catalytic" evidence="5">
    <location>
        <begin position="37"/>
        <end position="263"/>
    </location>
</feature>
<organism evidence="6 7">
    <name type="scientific">Paludibaculum fermentans</name>
    <dbReference type="NCBI Taxonomy" id="1473598"/>
    <lineage>
        <taxon>Bacteria</taxon>
        <taxon>Pseudomonadati</taxon>
        <taxon>Acidobacteriota</taxon>
        <taxon>Terriglobia</taxon>
        <taxon>Bryobacterales</taxon>
        <taxon>Bryobacteraceae</taxon>
        <taxon>Paludibaculum</taxon>
    </lineage>
</organism>
<dbReference type="PRINTS" id="PR00118">
    <property type="entry name" value="BLACTAMASEA"/>
</dbReference>
<sequence>MLLSRVMHMGLLLFLLMLQSPSDFEHITRQTEGKIGMSAEVVETGARLDFHPADRFPMQSVYKFPIAMAALQLVDQGKLRLDQTIRVEKSDLVGGRQRSPIRDMHPDGGFNMPLRELLRYAVSESDGSASDVLLRVVGGPSKVQAMLKRLGIQGIKVVDTEKSIGGDNQVQYRNWAQPEAMVRLLKLFQQGQGLSKSSRALLMQWMTETETGLKRLKGNLPPGTVVAHKTGTSYTVNGVTVATNDVGLITLPNGQHLAIAVFVMDSPLSQDTRERAIAAFARLAWTHFTTAKSAAK</sequence>
<evidence type="ECO:0000256" key="1">
    <source>
        <dbReference type="ARBA" id="ARBA00001526"/>
    </source>
</evidence>
<protein>
    <recommendedName>
        <fullName evidence="3">beta-lactamase</fullName>
        <ecNumber evidence="3">3.5.2.6</ecNumber>
    </recommendedName>
</protein>
<comment type="catalytic activity">
    <reaction evidence="1">
        <text>a beta-lactam + H2O = a substituted beta-amino acid</text>
        <dbReference type="Rhea" id="RHEA:20401"/>
        <dbReference type="ChEBI" id="CHEBI:15377"/>
        <dbReference type="ChEBI" id="CHEBI:35627"/>
        <dbReference type="ChEBI" id="CHEBI:140347"/>
        <dbReference type="EC" id="3.5.2.6"/>
    </reaction>
</comment>
<evidence type="ECO:0000259" key="5">
    <source>
        <dbReference type="Pfam" id="PF13354"/>
    </source>
</evidence>
<dbReference type="KEGG" id="pfer:IRI77_25390"/>
<dbReference type="InterPro" id="IPR000871">
    <property type="entry name" value="Beta-lactam_class-A"/>
</dbReference>
<evidence type="ECO:0000313" key="7">
    <source>
        <dbReference type="Proteomes" id="UP000593892"/>
    </source>
</evidence>
<evidence type="ECO:0000256" key="2">
    <source>
        <dbReference type="ARBA" id="ARBA00009009"/>
    </source>
</evidence>
<evidence type="ECO:0000256" key="3">
    <source>
        <dbReference type="ARBA" id="ARBA00012865"/>
    </source>
</evidence>
<feature type="signal peptide" evidence="4">
    <location>
        <begin position="1"/>
        <end position="25"/>
    </location>
</feature>
<gene>
    <name evidence="6" type="primary">bla</name>
    <name evidence="6" type="ORF">IRI77_25390</name>
</gene>